<comment type="caution">
    <text evidence="2">The sequence shown here is derived from an EMBL/GenBank/DDBJ whole genome shotgun (WGS) entry which is preliminary data.</text>
</comment>
<accession>A0A2N8KTI7</accession>
<dbReference type="Pfam" id="PF16930">
    <property type="entry name" value="Porin_5"/>
    <property type="match status" value="1"/>
</dbReference>
<evidence type="ECO:0000256" key="1">
    <source>
        <dbReference type="SAM" id="SignalP"/>
    </source>
</evidence>
<dbReference type="EMBL" id="POSP01000003">
    <property type="protein sequence ID" value="PND36761.1"/>
    <property type="molecule type" value="Genomic_DNA"/>
</dbReference>
<evidence type="ECO:0000313" key="2">
    <source>
        <dbReference type="EMBL" id="PND36761.1"/>
    </source>
</evidence>
<dbReference type="AlphaFoldDB" id="A0A2N8KTI7"/>
<dbReference type="InterPro" id="IPR032638">
    <property type="entry name" value="Porin_5"/>
</dbReference>
<dbReference type="Proteomes" id="UP000235916">
    <property type="component" value="Unassembled WGS sequence"/>
</dbReference>
<organism evidence="2 3">
    <name type="scientific">Kinneretia aquatilis</name>
    <dbReference type="NCBI Taxonomy" id="2070761"/>
    <lineage>
        <taxon>Bacteria</taxon>
        <taxon>Pseudomonadati</taxon>
        <taxon>Pseudomonadota</taxon>
        <taxon>Betaproteobacteria</taxon>
        <taxon>Burkholderiales</taxon>
        <taxon>Sphaerotilaceae</taxon>
        <taxon>Roseateles</taxon>
    </lineage>
</organism>
<dbReference type="OrthoDB" id="5372286at2"/>
<reference evidence="2 3" key="1">
    <citation type="submission" date="2018-01" db="EMBL/GenBank/DDBJ databases">
        <title>Draft genome sequence of Paucibacter aquatile CR182 isolated from freshwater of the Nakdong River.</title>
        <authorList>
            <person name="Choi A."/>
            <person name="Chung E.J."/>
        </authorList>
    </citation>
    <scope>NUCLEOTIDE SEQUENCE [LARGE SCALE GENOMIC DNA]</scope>
    <source>
        <strain evidence="2 3">CR182</strain>
    </source>
</reference>
<proteinExistence type="predicted"/>
<gene>
    <name evidence="2" type="ORF">C1O66_03845</name>
</gene>
<keyword evidence="1" id="KW-0732">Signal</keyword>
<feature type="signal peptide" evidence="1">
    <location>
        <begin position="1"/>
        <end position="37"/>
    </location>
</feature>
<evidence type="ECO:0008006" key="4">
    <source>
        <dbReference type="Google" id="ProtNLM"/>
    </source>
</evidence>
<name>A0A2N8KTI7_9BURK</name>
<keyword evidence="3" id="KW-1185">Reference proteome</keyword>
<evidence type="ECO:0000313" key="3">
    <source>
        <dbReference type="Proteomes" id="UP000235916"/>
    </source>
</evidence>
<sequence length="586" mass="63283">MSISSPTMPSSSLRFSGPAGLSASLLAALLALPAAQAQTAAPALASSEAQQLAQLRATTLALIDALVSQGLLTRERADAIKRQAEQAGAQAAHTAPVATAAAAPEAAKVLRIPYVPESTRLQMREEIKTEVLAQARKERWGEPDALPEWLGRVRVGGDVRARAQKEYMADSNVPAEIFRAQTSSPAWAPDLSNTTLDRQRMTLRARLEVDAKLSDQVQTGLRLSSGGSSSGPTSTSQTLGNQFNRYALGLDRAWLRWQPEWFQNKLAADFGRMPNPFYSSDLSWPEDMAFDGVAAQLKHSFAPQRSVFASLGAFPLEEFAGSTRDKWLFGGQIGGDISLGGGAQLKLGLAAYEFRHIEGQRESSPPPSGPRAGTGAYFSSQYPSSVRLKGNTLINLNDPTSVAAPTWGLASKFRPINVTAGLTLENFASTRLALSMDWIKNTGFSLSDIQARAGVSLSDSRDKPNTLLAKTQALQAKAQIGRAALARRGDWQAFAAFRFVERDAWVDGFTDTTWHLGGTNYKGWSLGGSYALDTRFWMNARWTSTRNLDDGVRYLAVPGDAASLSGNLSSAPLRIDVFQLDLNARF</sequence>
<protein>
    <recommendedName>
        <fullName evidence="4">Outer membrane receptor for ferric coprogen and ferric-rhodotorulic acid</fullName>
    </recommendedName>
</protein>
<feature type="chain" id="PRO_5014763662" description="Outer membrane receptor for ferric coprogen and ferric-rhodotorulic acid" evidence="1">
    <location>
        <begin position="38"/>
        <end position="586"/>
    </location>
</feature>